<organism evidence="1 2">
    <name type="scientific">Puniceibacterium antarcticum</name>
    <dbReference type="NCBI Taxonomy" id="1206336"/>
    <lineage>
        <taxon>Bacteria</taxon>
        <taxon>Pseudomonadati</taxon>
        <taxon>Pseudomonadota</taxon>
        <taxon>Alphaproteobacteria</taxon>
        <taxon>Rhodobacterales</taxon>
        <taxon>Paracoccaceae</taxon>
        <taxon>Puniceibacterium</taxon>
    </lineage>
</organism>
<dbReference type="EMBL" id="AWWI01000060">
    <property type="protein sequence ID" value="PIL20518.1"/>
    <property type="molecule type" value="Genomic_DNA"/>
</dbReference>
<keyword evidence="2" id="KW-1185">Reference proteome</keyword>
<accession>A0A2G8RHF9</accession>
<comment type="caution">
    <text evidence="1">The sequence shown here is derived from an EMBL/GenBank/DDBJ whole genome shotgun (WGS) entry which is preliminary data.</text>
</comment>
<sequence length="83" mass="9196">MTFITAEQVAELTGFDSGTAFLAARTRLEDSKRFPPPMPTCLRPLKWRADAITAWVLEQGVAPSGLPSILPHNVYLIEEARRA</sequence>
<gene>
    <name evidence="1" type="ORF">P775_08290</name>
</gene>
<dbReference type="RefSeq" id="WP_099910466.1">
    <property type="nucleotide sequence ID" value="NZ_AWWI01000060.1"/>
</dbReference>
<dbReference type="Proteomes" id="UP000231259">
    <property type="component" value="Unassembled WGS sequence"/>
</dbReference>
<dbReference type="OrthoDB" id="7861405at2"/>
<dbReference type="AlphaFoldDB" id="A0A2G8RHF9"/>
<proteinExistence type="predicted"/>
<evidence type="ECO:0000313" key="2">
    <source>
        <dbReference type="Proteomes" id="UP000231259"/>
    </source>
</evidence>
<reference evidence="1 2" key="1">
    <citation type="submission" date="2013-09" db="EMBL/GenBank/DDBJ databases">
        <title>Genome sequencing of Phaeobacter antarcticus sp. nov. SM1211.</title>
        <authorList>
            <person name="Zhang X.-Y."/>
            <person name="Liu C."/>
            <person name="Chen X.-L."/>
            <person name="Xie B.-B."/>
            <person name="Qin Q.-L."/>
            <person name="Rong J.-C."/>
            <person name="Zhang Y.-Z."/>
        </authorList>
    </citation>
    <scope>NUCLEOTIDE SEQUENCE [LARGE SCALE GENOMIC DNA]</scope>
    <source>
        <strain evidence="1 2">SM1211</strain>
    </source>
</reference>
<name>A0A2G8RHF9_9RHOB</name>
<protein>
    <submittedName>
        <fullName evidence="1">Uncharacterized protein</fullName>
    </submittedName>
</protein>
<evidence type="ECO:0000313" key="1">
    <source>
        <dbReference type="EMBL" id="PIL20518.1"/>
    </source>
</evidence>